<sequence length="62" mass="7583">MQREKWELYVAHGFGHNRAIERRSPRATWRNSRGPREVQKRQTALSILLLRDSWKKYLNHPR</sequence>
<dbReference type="InParanoid" id="A0A0C3KHQ5"/>
<dbReference type="HOGENOM" id="CLU_2905082_0_0_1"/>
<protein>
    <submittedName>
        <fullName evidence="1">Uncharacterized protein</fullName>
    </submittedName>
</protein>
<organism evidence="1 2">
    <name type="scientific">Pisolithus tinctorius Marx 270</name>
    <dbReference type="NCBI Taxonomy" id="870435"/>
    <lineage>
        <taxon>Eukaryota</taxon>
        <taxon>Fungi</taxon>
        <taxon>Dikarya</taxon>
        <taxon>Basidiomycota</taxon>
        <taxon>Agaricomycotina</taxon>
        <taxon>Agaricomycetes</taxon>
        <taxon>Agaricomycetidae</taxon>
        <taxon>Boletales</taxon>
        <taxon>Sclerodermatineae</taxon>
        <taxon>Pisolithaceae</taxon>
        <taxon>Pisolithus</taxon>
    </lineage>
</organism>
<dbReference type="Proteomes" id="UP000054217">
    <property type="component" value="Unassembled WGS sequence"/>
</dbReference>
<dbReference type="AlphaFoldDB" id="A0A0C3KHQ5"/>
<reference evidence="1 2" key="1">
    <citation type="submission" date="2014-04" db="EMBL/GenBank/DDBJ databases">
        <authorList>
            <consortium name="DOE Joint Genome Institute"/>
            <person name="Kuo A."/>
            <person name="Kohler A."/>
            <person name="Costa M.D."/>
            <person name="Nagy L.G."/>
            <person name="Floudas D."/>
            <person name="Copeland A."/>
            <person name="Barry K.W."/>
            <person name="Cichocki N."/>
            <person name="Veneault-Fourrey C."/>
            <person name="LaButti K."/>
            <person name="Lindquist E.A."/>
            <person name="Lipzen A."/>
            <person name="Lundell T."/>
            <person name="Morin E."/>
            <person name="Murat C."/>
            <person name="Sun H."/>
            <person name="Tunlid A."/>
            <person name="Henrissat B."/>
            <person name="Grigoriev I.V."/>
            <person name="Hibbett D.S."/>
            <person name="Martin F."/>
            <person name="Nordberg H.P."/>
            <person name="Cantor M.N."/>
            <person name="Hua S.X."/>
        </authorList>
    </citation>
    <scope>NUCLEOTIDE SEQUENCE [LARGE SCALE GENOMIC DNA]</scope>
    <source>
        <strain evidence="1 2">Marx 270</strain>
    </source>
</reference>
<gene>
    <name evidence="1" type="ORF">M404DRAFT_996825</name>
</gene>
<dbReference type="EMBL" id="KN831955">
    <property type="protein sequence ID" value="KIO09127.1"/>
    <property type="molecule type" value="Genomic_DNA"/>
</dbReference>
<reference evidence="2" key="2">
    <citation type="submission" date="2015-01" db="EMBL/GenBank/DDBJ databases">
        <title>Evolutionary Origins and Diversification of the Mycorrhizal Mutualists.</title>
        <authorList>
            <consortium name="DOE Joint Genome Institute"/>
            <consortium name="Mycorrhizal Genomics Consortium"/>
            <person name="Kohler A."/>
            <person name="Kuo A."/>
            <person name="Nagy L.G."/>
            <person name="Floudas D."/>
            <person name="Copeland A."/>
            <person name="Barry K.W."/>
            <person name="Cichocki N."/>
            <person name="Veneault-Fourrey C."/>
            <person name="LaButti K."/>
            <person name="Lindquist E.A."/>
            <person name="Lipzen A."/>
            <person name="Lundell T."/>
            <person name="Morin E."/>
            <person name="Murat C."/>
            <person name="Riley R."/>
            <person name="Ohm R."/>
            <person name="Sun H."/>
            <person name="Tunlid A."/>
            <person name="Henrissat B."/>
            <person name="Grigoriev I.V."/>
            <person name="Hibbett D.S."/>
            <person name="Martin F."/>
        </authorList>
    </citation>
    <scope>NUCLEOTIDE SEQUENCE [LARGE SCALE GENOMIC DNA]</scope>
    <source>
        <strain evidence="2">Marx 270</strain>
    </source>
</reference>
<keyword evidence="2" id="KW-1185">Reference proteome</keyword>
<evidence type="ECO:0000313" key="2">
    <source>
        <dbReference type="Proteomes" id="UP000054217"/>
    </source>
</evidence>
<evidence type="ECO:0000313" key="1">
    <source>
        <dbReference type="EMBL" id="KIO09127.1"/>
    </source>
</evidence>
<accession>A0A0C3KHQ5</accession>
<name>A0A0C3KHQ5_PISTI</name>
<proteinExistence type="predicted"/>